<keyword evidence="2" id="KW-1185">Reference proteome</keyword>
<dbReference type="PANTHER" id="PTHR23028:SF53">
    <property type="entry name" value="ACYL_TRANSF_3 DOMAIN-CONTAINING PROTEIN"/>
    <property type="match status" value="1"/>
</dbReference>
<dbReference type="Pfam" id="PF01757">
    <property type="entry name" value="Acyl_transf_3"/>
    <property type="match status" value="1"/>
</dbReference>
<gene>
    <name evidence="1" type="ORF">F0P96_00325</name>
</gene>
<dbReference type="AlphaFoldDB" id="A0A7L4ZVV9"/>
<dbReference type="GO" id="GO:0009103">
    <property type="term" value="P:lipopolysaccharide biosynthetic process"/>
    <property type="evidence" value="ECO:0007669"/>
    <property type="project" value="TreeGrafter"/>
</dbReference>
<dbReference type="InterPro" id="IPR002656">
    <property type="entry name" value="Acyl_transf_3_dom"/>
</dbReference>
<organism evidence="1 2">
    <name type="scientific">Hymenobacter busanensis</name>
    <dbReference type="NCBI Taxonomy" id="2607656"/>
    <lineage>
        <taxon>Bacteria</taxon>
        <taxon>Pseudomonadati</taxon>
        <taxon>Bacteroidota</taxon>
        <taxon>Cytophagia</taxon>
        <taxon>Cytophagales</taxon>
        <taxon>Hymenobacteraceae</taxon>
        <taxon>Hymenobacter</taxon>
    </lineage>
</organism>
<keyword evidence="1" id="KW-0012">Acyltransferase</keyword>
<name>A0A7L4ZVV9_9BACT</name>
<reference evidence="1 2" key="1">
    <citation type="submission" date="2019-09" db="EMBL/GenBank/DDBJ databases">
        <title>Genome sequence of Hymenobacter sp. M3.</title>
        <authorList>
            <person name="Srinivasan S."/>
        </authorList>
    </citation>
    <scope>NUCLEOTIDE SEQUENCE [LARGE SCALE GENOMIC DNA]</scope>
    <source>
        <strain evidence="1 2">M3</strain>
    </source>
</reference>
<dbReference type="EMBL" id="VTWU01000001">
    <property type="protein sequence ID" value="KAA9339115.1"/>
    <property type="molecule type" value="Genomic_DNA"/>
</dbReference>
<protein>
    <submittedName>
        <fullName evidence="1">Acyltransferase</fullName>
    </submittedName>
</protein>
<dbReference type="Proteomes" id="UP000326380">
    <property type="component" value="Unassembled WGS sequence"/>
</dbReference>
<dbReference type="GO" id="GO:0016020">
    <property type="term" value="C:membrane"/>
    <property type="evidence" value="ECO:0007669"/>
    <property type="project" value="TreeGrafter"/>
</dbReference>
<evidence type="ECO:0000313" key="2">
    <source>
        <dbReference type="Proteomes" id="UP000326380"/>
    </source>
</evidence>
<evidence type="ECO:0000313" key="1">
    <source>
        <dbReference type="EMBL" id="KAA9339115.1"/>
    </source>
</evidence>
<sequence length="406" mass="44968">MLSCTPSPIPRSSRTRGSLPQTKPTQYLRRVHSAASPLTPTDARPPVATSYQPALTGLRAVAAWLIFGFHFNPFAPAGATHWLHAFVREWYTGVTVFFVLSGLLLGLRYQSGFSAPGTIGRYLRSRAVRILPLYWLVTLLTFGVAAFSSHQLDWLALLLNLTLLRGFFEEYLLSGVSQGWSLTTEAGFYLLVPLLAVKRFSAWWLVPLLWAVGVLLAWLSAGHAWHGFMQSYGLMWHATPFGRILDFVVGWQVARWYRQRLASHVSVAPRRRFPWLTCGGVVGFGVLLVALAALSNPVGHEHPLGAALHNLILPFAVAALLAGLLTEHSWLRTLLASRPLQVLGLSSYAFFLLHMGVAQRAVSSLLNHSLLPVQFVLLQLLAVGVYYLIERPLDRVLGPKPTIDNL</sequence>
<accession>A0A7L4ZVV9</accession>
<keyword evidence="1" id="KW-0808">Transferase</keyword>
<comment type="caution">
    <text evidence="1">The sequence shown here is derived from an EMBL/GenBank/DDBJ whole genome shotgun (WGS) entry which is preliminary data.</text>
</comment>
<dbReference type="InterPro" id="IPR050879">
    <property type="entry name" value="Acyltransferase_3"/>
</dbReference>
<dbReference type="PANTHER" id="PTHR23028">
    <property type="entry name" value="ACETYLTRANSFERASE"/>
    <property type="match status" value="1"/>
</dbReference>
<dbReference type="GO" id="GO:0016747">
    <property type="term" value="F:acyltransferase activity, transferring groups other than amino-acyl groups"/>
    <property type="evidence" value="ECO:0007669"/>
    <property type="project" value="InterPro"/>
</dbReference>
<proteinExistence type="predicted"/>